<dbReference type="PANTHER" id="PTHR43031">
    <property type="entry name" value="FAD-DEPENDENT OXIDOREDUCTASE"/>
    <property type="match status" value="1"/>
</dbReference>
<dbReference type="Proteomes" id="UP001050975">
    <property type="component" value="Unassembled WGS sequence"/>
</dbReference>
<dbReference type="SMART" id="SM00450">
    <property type="entry name" value="RHOD"/>
    <property type="match status" value="1"/>
</dbReference>
<dbReference type="SUPFAM" id="SSF52821">
    <property type="entry name" value="Rhodanese/Cell cycle control phosphatase"/>
    <property type="match status" value="1"/>
</dbReference>
<dbReference type="InterPro" id="IPR036873">
    <property type="entry name" value="Rhodanese-like_dom_sf"/>
</dbReference>
<dbReference type="InterPro" id="IPR050229">
    <property type="entry name" value="GlpE_sulfurtransferase"/>
</dbReference>
<organism evidence="2 3">
    <name type="scientific">Microseira wollei NIES-4236</name>
    <dbReference type="NCBI Taxonomy" id="2530354"/>
    <lineage>
        <taxon>Bacteria</taxon>
        <taxon>Bacillati</taxon>
        <taxon>Cyanobacteriota</taxon>
        <taxon>Cyanophyceae</taxon>
        <taxon>Oscillatoriophycideae</taxon>
        <taxon>Aerosakkonematales</taxon>
        <taxon>Aerosakkonemataceae</taxon>
        <taxon>Microseira</taxon>
    </lineage>
</organism>
<reference evidence="2" key="1">
    <citation type="submission" date="2019-10" db="EMBL/GenBank/DDBJ databases">
        <title>Draft genome sequece of Microseira wollei NIES-4236.</title>
        <authorList>
            <person name="Yamaguchi H."/>
            <person name="Suzuki S."/>
            <person name="Kawachi M."/>
        </authorList>
    </citation>
    <scope>NUCLEOTIDE SEQUENCE</scope>
    <source>
        <strain evidence="2">NIES-4236</strain>
    </source>
</reference>
<evidence type="ECO:0000259" key="1">
    <source>
        <dbReference type="PROSITE" id="PS50206"/>
    </source>
</evidence>
<evidence type="ECO:0000313" key="3">
    <source>
        <dbReference type="Proteomes" id="UP001050975"/>
    </source>
</evidence>
<dbReference type="RefSeq" id="WP_226580120.1">
    <property type="nucleotide sequence ID" value="NZ_BLAY01000035.1"/>
</dbReference>
<dbReference type="Gene3D" id="3.40.250.10">
    <property type="entry name" value="Rhodanese-like domain"/>
    <property type="match status" value="1"/>
</dbReference>
<dbReference type="CDD" id="cd00158">
    <property type="entry name" value="RHOD"/>
    <property type="match status" value="1"/>
</dbReference>
<dbReference type="PANTHER" id="PTHR43031:SF1">
    <property type="entry name" value="PYRIDINE NUCLEOTIDE-DISULPHIDE OXIDOREDUCTASE"/>
    <property type="match status" value="1"/>
</dbReference>
<accession>A0AAV3WGY6</accession>
<dbReference type="AlphaFoldDB" id="A0AAV3WGY6"/>
<sequence>MVLCWRSLTFNLLKHLITRKFPDVEWITPEALAKWLQNPAKIQPVLLDARSEAEYEVSHLWHAKRIDPDSPDLLALAEVSFQTPIVVYCSVGYRSAAVASRLLQAGFSRVYNLEGSIFQWVNEGHAVYKYEQNTQGVHPYNWLWGKLLRSQYRAEVQRG</sequence>
<gene>
    <name evidence="2" type="ORF">MiSe_26380</name>
</gene>
<name>A0AAV3WGY6_9CYAN</name>
<dbReference type="PROSITE" id="PS50206">
    <property type="entry name" value="RHODANESE_3"/>
    <property type="match status" value="1"/>
</dbReference>
<comment type="caution">
    <text evidence="2">The sequence shown here is derived from an EMBL/GenBank/DDBJ whole genome shotgun (WGS) entry which is preliminary data.</text>
</comment>
<dbReference type="InterPro" id="IPR001763">
    <property type="entry name" value="Rhodanese-like_dom"/>
</dbReference>
<feature type="domain" description="Rhodanese" evidence="1">
    <location>
        <begin position="40"/>
        <end position="129"/>
    </location>
</feature>
<keyword evidence="3" id="KW-1185">Reference proteome</keyword>
<dbReference type="Pfam" id="PF00581">
    <property type="entry name" value="Rhodanese"/>
    <property type="match status" value="1"/>
</dbReference>
<dbReference type="EMBL" id="BLAY01000035">
    <property type="protein sequence ID" value="GET37884.1"/>
    <property type="molecule type" value="Genomic_DNA"/>
</dbReference>
<protein>
    <recommendedName>
        <fullName evidence="1">Rhodanese domain-containing protein</fullName>
    </recommendedName>
</protein>
<evidence type="ECO:0000313" key="2">
    <source>
        <dbReference type="EMBL" id="GET37884.1"/>
    </source>
</evidence>
<proteinExistence type="predicted"/>